<feature type="domain" description="DUF4234" evidence="2">
    <location>
        <begin position="5"/>
        <end position="71"/>
    </location>
</feature>
<dbReference type="RefSeq" id="WP_154516945.1">
    <property type="nucleotide sequence ID" value="NZ_VUMT01000003.1"/>
</dbReference>
<keyword evidence="4" id="KW-1185">Reference proteome</keyword>
<dbReference type="Proteomes" id="UP000482209">
    <property type="component" value="Unassembled WGS sequence"/>
</dbReference>
<feature type="transmembrane region" description="Helical" evidence="1">
    <location>
        <begin position="46"/>
        <end position="64"/>
    </location>
</feature>
<gene>
    <name evidence="3" type="ORF">FYJ58_02840</name>
</gene>
<protein>
    <submittedName>
        <fullName evidence="3">DUF4234 domain-containing protein</fullName>
    </submittedName>
</protein>
<reference evidence="3 4" key="1">
    <citation type="submission" date="2019-08" db="EMBL/GenBank/DDBJ databases">
        <title>In-depth cultivation of the pig gut microbiome towards novel bacterial diversity and tailored functional studies.</title>
        <authorList>
            <person name="Wylensek D."/>
            <person name="Hitch T.C.A."/>
            <person name="Clavel T."/>
        </authorList>
    </citation>
    <scope>NUCLEOTIDE SEQUENCE [LARGE SCALE GENOMIC DNA]</scope>
    <source>
        <strain evidence="3 4">WCA-693-APC-MOT-I</strain>
    </source>
</reference>
<keyword evidence="1" id="KW-0472">Membrane</keyword>
<evidence type="ECO:0000259" key="2">
    <source>
        <dbReference type="Pfam" id="PF14018"/>
    </source>
</evidence>
<dbReference type="InterPro" id="IPR025328">
    <property type="entry name" value="DUF4234"/>
</dbReference>
<keyword evidence="1" id="KW-0812">Transmembrane</keyword>
<evidence type="ECO:0000313" key="4">
    <source>
        <dbReference type="Proteomes" id="UP000482209"/>
    </source>
</evidence>
<feature type="transmembrane region" description="Helical" evidence="1">
    <location>
        <begin position="85"/>
        <end position="103"/>
    </location>
</feature>
<keyword evidence="1" id="KW-1133">Transmembrane helix</keyword>
<dbReference type="EMBL" id="VUMT01000003">
    <property type="protein sequence ID" value="MSS62813.1"/>
    <property type="molecule type" value="Genomic_DNA"/>
</dbReference>
<organism evidence="3 4">
    <name type="scientific">Velocimicrobium porci</name>
    <dbReference type="NCBI Taxonomy" id="2606634"/>
    <lineage>
        <taxon>Bacteria</taxon>
        <taxon>Bacillati</taxon>
        <taxon>Bacillota</taxon>
        <taxon>Clostridia</taxon>
        <taxon>Lachnospirales</taxon>
        <taxon>Lachnospiraceae</taxon>
        <taxon>Velocimicrobium</taxon>
    </lineage>
</organism>
<dbReference type="AlphaFoldDB" id="A0A6L5XXX1"/>
<feature type="transmembrane region" description="Helical" evidence="1">
    <location>
        <begin position="7"/>
        <end position="26"/>
    </location>
</feature>
<evidence type="ECO:0000256" key="1">
    <source>
        <dbReference type="SAM" id="Phobius"/>
    </source>
</evidence>
<comment type="caution">
    <text evidence="3">The sequence shown here is derived from an EMBL/GenBank/DDBJ whole genome shotgun (WGS) entry which is preliminary data.</text>
</comment>
<proteinExistence type="predicted"/>
<sequence length="117" mass="13090">MLKQRNIALCIIFSIITCGIYSLYWFVCLTDDVNTISKEPGPSGGLALILTIITCGIYGLYWAYKCGEKLDNVKLRQGYPSGNSGILYLILYLFGAIISFAVIQNELNKFSNEQVNY</sequence>
<dbReference type="Pfam" id="PF14018">
    <property type="entry name" value="DUF4234"/>
    <property type="match status" value="1"/>
</dbReference>
<evidence type="ECO:0000313" key="3">
    <source>
        <dbReference type="EMBL" id="MSS62813.1"/>
    </source>
</evidence>
<name>A0A6L5XXX1_9FIRM</name>
<accession>A0A6L5XXX1</accession>